<proteinExistence type="predicted"/>
<sequence>MSFAQFSENTFDGNQANMERQTSSNSTEVSSNLESEGSSLDEGGWTPGNPGAPKAPIDDYIPWLLFAGMSIIIYSQRKNKKVNI</sequence>
<keyword evidence="3" id="KW-1185">Reference proteome</keyword>
<dbReference type="OrthoDB" id="1273901at2"/>
<dbReference type="RefSeq" id="WP_034977032.1">
    <property type="nucleotide sequence ID" value="NZ_FOFI01000001.1"/>
</dbReference>
<evidence type="ECO:0000313" key="3">
    <source>
        <dbReference type="Proteomes" id="UP000028623"/>
    </source>
</evidence>
<name>A0A085BFJ3_9FLAO</name>
<gene>
    <name evidence="2" type="ORF">IO89_13630</name>
</gene>
<evidence type="ECO:0000313" key="2">
    <source>
        <dbReference type="EMBL" id="KFC21238.1"/>
    </source>
</evidence>
<feature type="region of interest" description="Disordered" evidence="1">
    <location>
        <begin position="1"/>
        <end position="53"/>
    </location>
</feature>
<dbReference type="EMBL" id="JPLY01000004">
    <property type="protein sequence ID" value="KFC21238.1"/>
    <property type="molecule type" value="Genomic_DNA"/>
</dbReference>
<protein>
    <submittedName>
        <fullName evidence="2">Uncharacterized protein</fullName>
    </submittedName>
</protein>
<feature type="compositionally biased region" description="Polar residues" evidence="1">
    <location>
        <begin position="1"/>
        <end position="38"/>
    </location>
</feature>
<dbReference type="eggNOG" id="ENOG502ZKP2">
    <property type="taxonomic scope" value="Bacteria"/>
</dbReference>
<dbReference type="STRING" id="421072.SAMN04488097_0628"/>
<evidence type="ECO:0000256" key="1">
    <source>
        <dbReference type="SAM" id="MobiDB-lite"/>
    </source>
</evidence>
<dbReference type="AlphaFoldDB" id="A0A085BFJ3"/>
<comment type="caution">
    <text evidence="2">The sequence shown here is derived from an EMBL/GenBank/DDBJ whole genome shotgun (WGS) entry which is preliminary data.</text>
</comment>
<reference evidence="2 3" key="1">
    <citation type="submission" date="2014-07" db="EMBL/GenBank/DDBJ databases">
        <title>Epilithonimonas lactis LMG 22401 Genome.</title>
        <authorList>
            <person name="Pipes S.E."/>
            <person name="Stropko S.J."/>
        </authorList>
    </citation>
    <scope>NUCLEOTIDE SEQUENCE [LARGE SCALE GENOMIC DNA]</scope>
    <source>
        <strain evidence="2 3">LMG 24401</strain>
    </source>
</reference>
<dbReference type="Proteomes" id="UP000028623">
    <property type="component" value="Unassembled WGS sequence"/>
</dbReference>
<accession>A0A085BFJ3</accession>
<organism evidence="2 3">
    <name type="scientific">Epilithonimonas lactis</name>
    <dbReference type="NCBI Taxonomy" id="421072"/>
    <lineage>
        <taxon>Bacteria</taxon>
        <taxon>Pseudomonadati</taxon>
        <taxon>Bacteroidota</taxon>
        <taxon>Flavobacteriia</taxon>
        <taxon>Flavobacteriales</taxon>
        <taxon>Weeksellaceae</taxon>
        <taxon>Chryseobacterium group</taxon>
        <taxon>Epilithonimonas</taxon>
    </lineage>
</organism>